<feature type="compositionally biased region" description="Basic residues" evidence="1">
    <location>
        <begin position="283"/>
        <end position="296"/>
    </location>
</feature>
<feature type="region of interest" description="Disordered" evidence="1">
    <location>
        <begin position="278"/>
        <end position="302"/>
    </location>
</feature>
<organism evidence="2 3">
    <name type="scientific">Pseudonocardia halophobica</name>
    <dbReference type="NCBI Taxonomy" id="29401"/>
    <lineage>
        <taxon>Bacteria</taxon>
        <taxon>Bacillati</taxon>
        <taxon>Actinomycetota</taxon>
        <taxon>Actinomycetes</taxon>
        <taxon>Pseudonocardiales</taxon>
        <taxon>Pseudonocardiaceae</taxon>
        <taxon>Pseudonocardia</taxon>
    </lineage>
</organism>
<comment type="caution">
    <text evidence="2">The sequence shown here is derived from an EMBL/GenBank/DDBJ whole genome shotgun (WGS) entry which is preliminary data.</text>
</comment>
<dbReference type="RefSeq" id="WP_231498362.1">
    <property type="nucleotide sequence ID" value="NZ_BAAAUZ010000032.1"/>
</dbReference>
<protein>
    <recommendedName>
        <fullName evidence="4">Transposase</fullName>
    </recommendedName>
</protein>
<evidence type="ECO:0000313" key="3">
    <source>
        <dbReference type="Proteomes" id="UP001143463"/>
    </source>
</evidence>
<dbReference type="SUPFAM" id="SSF53098">
    <property type="entry name" value="Ribonuclease H-like"/>
    <property type="match status" value="1"/>
</dbReference>
<reference evidence="2" key="2">
    <citation type="submission" date="2023-01" db="EMBL/GenBank/DDBJ databases">
        <authorList>
            <person name="Sun Q."/>
            <person name="Evtushenko L."/>
        </authorList>
    </citation>
    <scope>NUCLEOTIDE SEQUENCE</scope>
    <source>
        <strain evidence="2">VKM Ac-1069</strain>
    </source>
</reference>
<sequence>MWAEHPGELPVVAGTLICLQVQRLPGDHAPKPVWLWSSATGATAADVDRWQGFLRRFDLEHTFRLFKQTLGWTAPKIRTPAAADRWTWLIISAYTQLRLARPLAVDLRRPWEKPVDPGRLTPARIRRGFRHLRATTTRPARAPKQGRPGPGRPPGSRNRARDHPPRRRQTPRQRYRPDGSRLKIKLSGCRRLRSAATVLLTTMSRAAAAVMSQGASLDTAGTELVVSPLMNEARGEAESCGWVVQRDRDHLTVQAEIRSNAGHRLAGGSCRYVLALRRPAGGTRRRPRGAPRRPKARPLEGR</sequence>
<dbReference type="EMBL" id="BSFQ01000032">
    <property type="protein sequence ID" value="GLL14450.1"/>
    <property type="molecule type" value="Genomic_DNA"/>
</dbReference>
<keyword evidence="3" id="KW-1185">Reference proteome</keyword>
<evidence type="ECO:0008006" key="4">
    <source>
        <dbReference type="Google" id="ProtNLM"/>
    </source>
</evidence>
<dbReference type="InterPro" id="IPR012337">
    <property type="entry name" value="RNaseH-like_sf"/>
</dbReference>
<feature type="compositionally biased region" description="Low complexity" evidence="1">
    <location>
        <begin position="138"/>
        <end position="147"/>
    </location>
</feature>
<dbReference type="AlphaFoldDB" id="A0A9W6LA03"/>
<feature type="compositionally biased region" description="Basic residues" evidence="1">
    <location>
        <begin position="124"/>
        <end position="133"/>
    </location>
</feature>
<reference evidence="2" key="1">
    <citation type="journal article" date="2014" name="Int. J. Syst. Evol. Microbiol.">
        <title>Complete genome sequence of Corynebacterium casei LMG S-19264T (=DSM 44701T), isolated from a smear-ripened cheese.</title>
        <authorList>
            <consortium name="US DOE Joint Genome Institute (JGI-PGF)"/>
            <person name="Walter F."/>
            <person name="Albersmeier A."/>
            <person name="Kalinowski J."/>
            <person name="Ruckert C."/>
        </authorList>
    </citation>
    <scope>NUCLEOTIDE SEQUENCE</scope>
    <source>
        <strain evidence="2">VKM Ac-1069</strain>
    </source>
</reference>
<accession>A0A9W6LA03</accession>
<evidence type="ECO:0000256" key="1">
    <source>
        <dbReference type="SAM" id="MobiDB-lite"/>
    </source>
</evidence>
<feature type="region of interest" description="Disordered" evidence="1">
    <location>
        <begin position="111"/>
        <end position="181"/>
    </location>
</feature>
<gene>
    <name evidence="2" type="ORF">GCM10017577_55970</name>
</gene>
<dbReference type="Proteomes" id="UP001143463">
    <property type="component" value="Unassembled WGS sequence"/>
</dbReference>
<evidence type="ECO:0000313" key="2">
    <source>
        <dbReference type="EMBL" id="GLL14450.1"/>
    </source>
</evidence>
<feature type="compositionally biased region" description="Basic residues" evidence="1">
    <location>
        <begin position="158"/>
        <end position="174"/>
    </location>
</feature>
<proteinExistence type="predicted"/>
<name>A0A9W6LA03_9PSEU</name>